<evidence type="ECO:0000259" key="1">
    <source>
        <dbReference type="Pfam" id="PF13837"/>
    </source>
</evidence>
<evidence type="ECO:0000313" key="2">
    <source>
        <dbReference type="EMBL" id="CDQ96335.1"/>
    </source>
</evidence>
<dbReference type="AlphaFoldDB" id="A0A060Z4W7"/>
<evidence type="ECO:0000313" key="3">
    <source>
        <dbReference type="Proteomes" id="UP000193380"/>
    </source>
</evidence>
<sequence>MILLELWGGNTVQQNLKCCPHNSHIYSEISGKLNFRGYYRTADQCHTRIKRLKAGYRQCQETICSSGSEQVDLKFYDILKLILEMQPPSSSTVVTDLTN</sequence>
<accession>A0A060Z4W7</accession>
<feature type="domain" description="Myb/SANT-like DNA-binding" evidence="1">
    <location>
        <begin position="3"/>
        <end position="78"/>
    </location>
</feature>
<dbReference type="PANTHER" id="PTHR47595">
    <property type="entry name" value="HEAT SHOCK 70 KDA PROTEIN 14"/>
    <property type="match status" value="1"/>
</dbReference>
<reference evidence="2" key="1">
    <citation type="journal article" date="2014" name="Nat. Commun.">
        <title>The rainbow trout genome provides novel insights into evolution after whole-genome duplication in vertebrates.</title>
        <authorList>
            <person name="Berthelot C."/>
            <person name="Brunet F."/>
            <person name="Chalopin D."/>
            <person name="Juanchich A."/>
            <person name="Bernard M."/>
            <person name="Noel B."/>
            <person name="Bento P."/>
            <person name="Da Silva C."/>
            <person name="Labadie K."/>
            <person name="Alberti A."/>
            <person name="Aury J.M."/>
            <person name="Louis A."/>
            <person name="Dehais P."/>
            <person name="Bardou P."/>
            <person name="Montfort J."/>
            <person name="Klopp C."/>
            <person name="Cabau C."/>
            <person name="Gaspin C."/>
            <person name="Thorgaard G.H."/>
            <person name="Boussaha M."/>
            <person name="Quillet E."/>
            <person name="Guyomard R."/>
            <person name="Galiana D."/>
            <person name="Bobe J."/>
            <person name="Volff J.N."/>
            <person name="Genet C."/>
            <person name="Wincker P."/>
            <person name="Jaillon O."/>
            <person name="Roest Crollius H."/>
            <person name="Guiguen Y."/>
        </authorList>
    </citation>
    <scope>NUCLEOTIDE SEQUENCE [LARGE SCALE GENOMIC DNA]</scope>
</reference>
<dbReference type="InterPro" id="IPR044822">
    <property type="entry name" value="Myb_DNA-bind_4"/>
</dbReference>
<dbReference type="Proteomes" id="UP000193380">
    <property type="component" value="Unassembled WGS sequence"/>
</dbReference>
<proteinExistence type="predicted"/>
<gene>
    <name evidence="2" type="ORF">GSONMT00040847001</name>
</gene>
<dbReference type="STRING" id="8022.A0A060Z4W7"/>
<dbReference type="Pfam" id="PF13837">
    <property type="entry name" value="Myb_DNA-bind_4"/>
    <property type="match status" value="1"/>
</dbReference>
<organism evidence="2 3">
    <name type="scientific">Oncorhynchus mykiss</name>
    <name type="common">Rainbow trout</name>
    <name type="synonym">Salmo gairdneri</name>
    <dbReference type="NCBI Taxonomy" id="8022"/>
    <lineage>
        <taxon>Eukaryota</taxon>
        <taxon>Metazoa</taxon>
        <taxon>Chordata</taxon>
        <taxon>Craniata</taxon>
        <taxon>Vertebrata</taxon>
        <taxon>Euteleostomi</taxon>
        <taxon>Actinopterygii</taxon>
        <taxon>Neopterygii</taxon>
        <taxon>Teleostei</taxon>
        <taxon>Protacanthopterygii</taxon>
        <taxon>Salmoniformes</taxon>
        <taxon>Salmonidae</taxon>
        <taxon>Salmoninae</taxon>
        <taxon>Oncorhynchus</taxon>
    </lineage>
</organism>
<reference evidence="2" key="2">
    <citation type="submission" date="2014-03" db="EMBL/GenBank/DDBJ databases">
        <authorList>
            <person name="Genoscope - CEA"/>
        </authorList>
    </citation>
    <scope>NUCLEOTIDE SEQUENCE</scope>
</reference>
<name>A0A060Z4W7_ONCMY</name>
<dbReference type="Gene3D" id="1.10.10.60">
    <property type="entry name" value="Homeodomain-like"/>
    <property type="match status" value="1"/>
</dbReference>
<protein>
    <recommendedName>
        <fullName evidence="1">Myb/SANT-like DNA-binding domain-containing protein</fullName>
    </recommendedName>
</protein>
<dbReference type="PANTHER" id="PTHR47595:SF1">
    <property type="entry name" value="MYB_SANT-LIKE DNA-BINDING DOMAIN-CONTAINING PROTEIN"/>
    <property type="match status" value="1"/>
</dbReference>
<dbReference type="PaxDb" id="8022-A0A060Z4W7"/>
<dbReference type="EMBL" id="FR925233">
    <property type="protein sequence ID" value="CDQ96335.1"/>
    <property type="molecule type" value="Genomic_DNA"/>
</dbReference>